<dbReference type="RefSeq" id="XP_064669931.1">
    <property type="nucleotide sequence ID" value="XM_064819375.1"/>
</dbReference>
<evidence type="ECO:0000313" key="3">
    <source>
        <dbReference type="Proteomes" id="UP001302812"/>
    </source>
</evidence>
<sequence>MAVDRDCIIGHLSQSAGNLISAKREDGARCQMHYCVPIYCTAQLRRLRMAHAGSAGCLLLVVVELAFVGLQTGPLGHRMLSCR</sequence>
<keyword evidence="1" id="KW-0472">Membrane</keyword>
<evidence type="ECO:0000313" key="2">
    <source>
        <dbReference type="EMBL" id="KAK4112361.1"/>
    </source>
</evidence>
<name>A0AAN6TDD5_9PEZI</name>
<dbReference type="EMBL" id="MU853342">
    <property type="protein sequence ID" value="KAK4112361.1"/>
    <property type="molecule type" value="Genomic_DNA"/>
</dbReference>
<accession>A0AAN6TDD5</accession>
<gene>
    <name evidence="2" type="ORF">N656DRAFT_86562</name>
</gene>
<keyword evidence="3" id="KW-1185">Reference proteome</keyword>
<evidence type="ECO:0000256" key="1">
    <source>
        <dbReference type="SAM" id="Phobius"/>
    </source>
</evidence>
<dbReference type="Proteomes" id="UP001302812">
    <property type="component" value="Unassembled WGS sequence"/>
</dbReference>
<proteinExistence type="predicted"/>
<feature type="transmembrane region" description="Helical" evidence="1">
    <location>
        <begin position="52"/>
        <end position="70"/>
    </location>
</feature>
<reference evidence="2" key="2">
    <citation type="submission" date="2023-05" db="EMBL/GenBank/DDBJ databases">
        <authorList>
            <consortium name="Lawrence Berkeley National Laboratory"/>
            <person name="Steindorff A."/>
            <person name="Hensen N."/>
            <person name="Bonometti L."/>
            <person name="Westerberg I."/>
            <person name="Brannstrom I.O."/>
            <person name="Guillou S."/>
            <person name="Cros-Aarteil S."/>
            <person name="Calhoun S."/>
            <person name="Haridas S."/>
            <person name="Kuo A."/>
            <person name="Mondo S."/>
            <person name="Pangilinan J."/>
            <person name="Riley R."/>
            <person name="Labutti K."/>
            <person name="Andreopoulos B."/>
            <person name="Lipzen A."/>
            <person name="Chen C."/>
            <person name="Yanf M."/>
            <person name="Daum C."/>
            <person name="Ng V."/>
            <person name="Clum A."/>
            <person name="Ohm R."/>
            <person name="Martin F."/>
            <person name="Silar P."/>
            <person name="Natvig D."/>
            <person name="Lalanne C."/>
            <person name="Gautier V."/>
            <person name="Ament-Velasquez S.L."/>
            <person name="Kruys A."/>
            <person name="Hutchinson M.I."/>
            <person name="Powell A.J."/>
            <person name="Barry K."/>
            <person name="Miller A.N."/>
            <person name="Grigoriev I.V."/>
            <person name="Debuchy R."/>
            <person name="Gladieux P."/>
            <person name="Thoren M.H."/>
            <person name="Johannesson H."/>
        </authorList>
    </citation>
    <scope>NUCLEOTIDE SEQUENCE</scope>
    <source>
        <strain evidence="2">CBS 508.74</strain>
    </source>
</reference>
<organism evidence="2 3">
    <name type="scientific">Canariomyces notabilis</name>
    <dbReference type="NCBI Taxonomy" id="2074819"/>
    <lineage>
        <taxon>Eukaryota</taxon>
        <taxon>Fungi</taxon>
        <taxon>Dikarya</taxon>
        <taxon>Ascomycota</taxon>
        <taxon>Pezizomycotina</taxon>
        <taxon>Sordariomycetes</taxon>
        <taxon>Sordariomycetidae</taxon>
        <taxon>Sordariales</taxon>
        <taxon>Chaetomiaceae</taxon>
        <taxon>Canariomyces</taxon>
    </lineage>
</organism>
<protein>
    <submittedName>
        <fullName evidence="2">Uncharacterized protein</fullName>
    </submittedName>
</protein>
<keyword evidence="1" id="KW-0812">Transmembrane</keyword>
<comment type="caution">
    <text evidence="2">The sequence shown here is derived from an EMBL/GenBank/DDBJ whole genome shotgun (WGS) entry which is preliminary data.</text>
</comment>
<reference evidence="2" key="1">
    <citation type="journal article" date="2023" name="Mol. Phylogenet. Evol.">
        <title>Genome-scale phylogeny and comparative genomics of the fungal order Sordariales.</title>
        <authorList>
            <person name="Hensen N."/>
            <person name="Bonometti L."/>
            <person name="Westerberg I."/>
            <person name="Brannstrom I.O."/>
            <person name="Guillou S."/>
            <person name="Cros-Aarteil S."/>
            <person name="Calhoun S."/>
            <person name="Haridas S."/>
            <person name="Kuo A."/>
            <person name="Mondo S."/>
            <person name="Pangilinan J."/>
            <person name="Riley R."/>
            <person name="LaButti K."/>
            <person name="Andreopoulos B."/>
            <person name="Lipzen A."/>
            <person name="Chen C."/>
            <person name="Yan M."/>
            <person name="Daum C."/>
            <person name="Ng V."/>
            <person name="Clum A."/>
            <person name="Steindorff A."/>
            <person name="Ohm R.A."/>
            <person name="Martin F."/>
            <person name="Silar P."/>
            <person name="Natvig D.O."/>
            <person name="Lalanne C."/>
            <person name="Gautier V."/>
            <person name="Ament-Velasquez S.L."/>
            <person name="Kruys A."/>
            <person name="Hutchinson M.I."/>
            <person name="Powell A.J."/>
            <person name="Barry K."/>
            <person name="Miller A.N."/>
            <person name="Grigoriev I.V."/>
            <person name="Debuchy R."/>
            <person name="Gladieux P."/>
            <person name="Hiltunen Thoren M."/>
            <person name="Johannesson H."/>
        </authorList>
    </citation>
    <scope>NUCLEOTIDE SEQUENCE</scope>
    <source>
        <strain evidence="2">CBS 508.74</strain>
    </source>
</reference>
<dbReference type="GeneID" id="89943501"/>
<dbReference type="AlphaFoldDB" id="A0AAN6TDD5"/>
<keyword evidence="1" id="KW-1133">Transmembrane helix</keyword>